<name>A0A7W5ZT50_9BACT</name>
<dbReference type="EMBL" id="JACIBY010000014">
    <property type="protein sequence ID" value="MBB3841077.1"/>
    <property type="molecule type" value="Genomic_DNA"/>
</dbReference>
<proteinExistence type="predicted"/>
<organism evidence="1 2">
    <name type="scientific">Runella defluvii</name>
    <dbReference type="NCBI Taxonomy" id="370973"/>
    <lineage>
        <taxon>Bacteria</taxon>
        <taxon>Pseudomonadati</taxon>
        <taxon>Bacteroidota</taxon>
        <taxon>Cytophagia</taxon>
        <taxon>Cytophagales</taxon>
        <taxon>Spirosomataceae</taxon>
        <taxon>Runella</taxon>
    </lineage>
</organism>
<gene>
    <name evidence="1" type="ORF">FHS57_005098</name>
</gene>
<accession>A0A7W5ZT50</accession>
<sequence length="92" mass="10421">MAQEASTIEQTVTRPTIKQRLLIRLGEAIEKVGPDWRKELASYDPYFNTREGGLDYEAASRALKNPNRADVDRIERVTISMESLVVTKNQVA</sequence>
<dbReference type="Proteomes" id="UP000541352">
    <property type="component" value="Unassembled WGS sequence"/>
</dbReference>
<reference evidence="1 2" key="1">
    <citation type="submission" date="2020-08" db="EMBL/GenBank/DDBJ databases">
        <title>Genomic Encyclopedia of Type Strains, Phase IV (KMG-IV): sequencing the most valuable type-strain genomes for metagenomic binning, comparative biology and taxonomic classification.</title>
        <authorList>
            <person name="Goeker M."/>
        </authorList>
    </citation>
    <scope>NUCLEOTIDE SEQUENCE [LARGE SCALE GENOMIC DNA]</scope>
    <source>
        <strain evidence="1 2">DSM 17976</strain>
    </source>
</reference>
<evidence type="ECO:0000313" key="1">
    <source>
        <dbReference type="EMBL" id="MBB3841077.1"/>
    </source>
</evidence>
<dbReference type="RefSeq" id="WP_183978498.1">
    <property type="nucleotide sequence ID" value="NZ_JACIBY010000014.1"/>
</dbReference>
<comment type="caution">
    <text evidence="1">The sequence shown here is derived from an EMBL/GenBank/DDBJ whole genome shotgun (WGS) entry which is preliminary data.</text>
</comment>
<protein>
    <submittedName>
        <fullName evidence="1">Uncharacterized protein</fullName>
    </submittedName>
</protein>
<keyword evidence="2" id="KW-1185">Reference proteome</keyword>
<evidence type="ECO:0000313" key="2">
    <source>
        <dbReference type="Proteomes" id="UP000541352"/>
    </source>
</evidence>
<dbReference type="AlphaFoldDB" id="A0A7W5ZT50"/>